<comment type="similarity">
    <text evidence="9">Belongs to the tRNA nucleotidyltransferase/poly(A) polymerase family.</text>
</comment>
<dbReference type="EC" id="2.7.7.72" evidence="13"/>
<evidence type="ECO:0000256" key="9">
    <source>
        <dbReference type="RuleBase" id="RU003953"/>
    </source>
</evidence>
<dbReference type="SUPFAM" id="SSF81301">
    <property type="entry name" value="Nucleotidyltransferase"/>
    <property type="match status" value="1"/>
</dbReference>
<reference evidence="14" key="1">
    <citation type="journal article" date="2019" name="Int. J. Syst. Evol. Microbiol.">
        <title>The Global Catalogue of Microorganisms (GCM) 10K type strain sequencing project: providing services to taxonomists for standard genome sequencing and annotation.</title>
        <authorList>
            <consortium name="The Broad Institute Genomics Platform"/>
            <consortium name="The Broad Institute Genome Sequencing Center for Infectious Disease"/>
            <person name="Wu L."/>
            <person name="Ma J."/>
        </authorList>
    </citation>
    <scope>NUCLEOTIDE SEQUENCE [LARGE SCALE GENOMIC DNA]</scope>
    <source>
        <strain evidence="14">CGMCC 1.13574</strain>
    </source>
</reference>
<evidence type="ECO:0000256" key="3">
    <source>
        <dbReference type="ARBA" id="ARBA00022694"/>
    </source>
</evidence>
<sequence length="449" mass="51571">MASDQPLATEQRERESVGRDAWWTNGWLLIVAGVWKGGDRMDRAEKCAWQVIETLEAAGHQAYLVGGCVRDRLLARQIVDYDITTSARPEEVQSLFAQTVPTGIRHGTISVLVGSLQYEVTTFRTDGEYTDGRRPSEVQFVRSLVEDLARRDLTINAMALGRDGILHDPFGGQRDLEQQRIRAVGDPRRRFEEDALRILRAIRFAAQLRFEIEERTLQAIAEEASSLQAISRERIREEWHKMLLTHPDLAIRLLLQTDTLRYIFFRPPADRTLWQRAADWAGRAPADLALRTFLLYSAIGLDQPRMEKNMQGLKLSSSLKRELHEQISMQSSGSPAAWSDLQFRQLFFEYGHRAVWRRCLIHAVSQDANRLQAWSERVDHHRQQQPLWNLQDLAVTGQDLIRAGIPAGPALGRWLQRLAQLVLRDPAKNEREVLLHQLQRWRAEETGDA</sequence>
<name>A0ABW4ZZ01_9BACL</name>
<dbReference type="Gene3D" id="1.10.246.80">
    <property type="match status" value="1"/>
</dbReference>
<dbReference type="NCBIfam" id="NF009814">
    <property type="entry name" value="PRK13299.1"/>
    <property type="match status" value="1"/>
</dbReference>
<protein>
    <submittedName>
        <fullName evidence="13">CCA tRNA nucleotidyltransferase</fullName>
        <ecNumber evidence="13">2.7.7.72</ecNumber>
    </submittedName>
</protein>
<evidence type="ECO:0000313" key="14">
    <source>
        <dbReference type="Proteomes" id="UP001597343"/>
    </source>
</evidence>
<dbReference type="GO" id="GO:0004810">
    <property type="term" value="F:CCA tRNA nucleotidyltransferase activity"/>
    <property type="evidence" value="ECO:0007669"/>
    <property type="project" value="UniProtKB-EC"/>
</dbReference>
<proteinExistence type="inferred from homology"/>
<dbReference type="CDD" id="cd05398">
    <property type="entry name" value="NT_ClassII-CCAase"/>
    <property type="match status" value="1"/>
</dbReference>
<evidence type="ECO:0000256" key="2">
    <source>
        <dbReference type="ARBA" id="ARBA00022679"/>
    </source>
</evidence>
<dbReference type="Pfam" id="PF12627">
    <property type="entry name" value="PolyA_pol_RNAbd"/>
    <property type="match status" value="1"/>
</dbReference>
<organism evidence="13 14">
    <name type="scientific">Tumebacillus lipolyticus</name>
    <dbReference type="NCBI Taxonomy" id="1280370"/>
    <lineage>
        <taxon>Bacteria</taxon>
        <taxon>Bacillati</taxon>
        <taxon>Bacillota</taxon>
        <taxon>Bacilli</taxon>
        <taxon>Bacillales</taxon>
        <taxon>Alicyclobacillaceae</taxon>
        <taxon>Tumebacillus</taxon>
    </lineage>
</organism>
<keyword evidence="5" id="KW-0479">Metal-binding</keyword>
<keyword evidence="6" id="KW-0547">Nucleotide-binding</keyword>
<dbReference type="InterPro" id="IPR050264">
    <property type="entry name" value="Bact_CCA-adding_enz_type3_sf"/>
</dbReference>
<dbReference type="InterPro" id="IPR043519">
    <property type="entry name" value="NT_sf"/>
</dbReference>
<dbReference type="RefSeq" id="WP_386047834.1">
    <property type="nucleotide sequence ID" value="NZ_JBHUIO010000009.1"/>
</dbReference>
<dbReference type="Gene3D" id="3.30.460.10">
    <property type="entry name" value="Beta Polymerase, domain 2"/>
    <property type="match status" value="1"/>
</dbReference>
<dbReference type="SUPFAM" id="SSF81891">
    <property type="entry name" value="Poly A polymerase C-terminal region-like"/>
    <property type="match status" value="1"/>
</dbReference>
<keyword evidence="4 13" id="KW-0548">Nucleotidyltransferase</keyword>
<gene>
    <name evidence="13" type="ORF">ACFSOY_14685</name>
</gene>
<keyword evidence="14" id="KW-1185">Reference proteome</keyword>
<evidence type="ECO:0000313" key="13">
    <source>
        <dbReference type="EMBL" id="MFD2171212.1"/>
    </source>
</evidence>
<dbReference type="Proteomes" id="UP001597343">
    <property type="component" value="Unassembled WGS sequence"/>
</dbReference>
<evidence type="ECO:0000256" key="5">
    <source>
        <dbReference type="ARBA" id="ARBA00022723"/>
    </source>
</evidence>
<evidence type="ECO:0000256" key="6">
    <source>
        <dbReference type="ARBA" id="ARBA00022741"/>
    </source>
</evidence>
<evidence type="ECO:0000259" key="11">
    <source>
        <dbReference type="Pfam" id="PF12627"/>
    </source>
</evidence>
<evidence type="ECO:0000259" key="12">
    <source>
        <dbReference type="Pfam" id="PF13735"/>
    </source>
</evidence>
<dbReference type="InterPro" id="IPR032810">
    <property type="entry name" value="CCA-adding_enz_C"/>
</dbReference>
<keyword evidence="3" id="KW-0819">tRNA processing</keyword>
<dbReference type="InterPro" id="IPR032828">
    <property type="entry name" value="PolyA_RNA-bd"/>
</dbReference>
<dbReference type="PANTHER" id="PTHR46173">
    <property type="entry name" value="CCA TRNA NUCLEOTIDYLTRANSFERASE 1, MITOCHONDRIAL"/>
    <property type="match status" value="1"/>
</dbReference>
<keyword evidence="2 9" id="KW-0808">Transferase</keyword>
<dbReference type="InterPro" id="IPR002646">
    <property type="entry name" value="PolA_pol_head_dom"/>
</dbReference>
<dbReference type="EMBL" id="JBHUIO010000009">
    <property type="protein sequence ID" value="MFD2171212.1"/>
    <property type="molecule type" value="Genomic_DNA"/>
</dbReference>
<evidence type="ECO:0000256" key="8">
    <source>
        <dbReference type="ARBA" id="ARBA00022884"/>
    </source>
</evidence>
<evidence type="ECO:0000256" key="4">
    <source>
        <dbReference type="ARBA" id="ARBA00022695"/>
    </source>
</evidence>
<comment type="caution">
    <text evidence="13">The sequence shown here is derived from an EMBL/GenBank/DDBJ whole genome shotgun (WGS) entry which is preliminary data.</text>
</comment>
<feature type="domain" description="CCA-adding enzyme C-terminal" evidence="12">
    <location>
        <begin position="294"/>
        <end position="436"/>
    </location>
</feature>
<evidence type="ECO:0000259" key="10">
    <source>
        <dbReference type="Pfam" id="PF01743"/>
    </source>
</evidence>
<keyword evidence="8 9" id="KW-0694">RNA-binding</keyword>
<evidence type="ECO:0000256" key="1">
    <source>
        <dbReference type="ARBA" id="ARBA00001946"/>
    </source>
</evidence>
<feature type="domain" description="Poly A polymerase head" evidence="10">
    <location>
        <begin position="62"/>
        <end position="182"/>
    </location>
</feature>
<keyword evidence="7" id="KW-0460">Magnesium</keyword>
<accession>A0ABW4ZZ01</accession>
<dbReference type="Pfam" id="PF13735">
    <property type="entry name" value="tRNA_NucTran2_2"/>
    <property type="match status" value="1"/>
</dbReference>
<dbReference type="Pfam" id="PF01743">
    <property type="entry name" value="PolyA_pol"/>
    <property type="match status" value="1"/>
</dbReference>
<comment type="cofactor">
    <cofactor evidence="1">
        <name>Mg(2+)</name>
        <dbReference type="ChEBI" id="CHEBI:18420"/>
    </cofactor>
</comment>
<feature type="domain" description="tRNA nucleotidyltransferase/poly(A) polymerase RNA and SrmB- binding" evidence="11">
    <location>
        <begin position="210"/>
        <end position="264"/>
    </location>
</feature>
<dbReference type="PANTHER" id="PTHR46173:SF1">
    <property type="entry name" value="CCA TRNA NUCLEOTIDYLTRANSFERASE 1, MITOCHONDRIAL"/>
    <property type="match status" value="1"/>
</dbReference>
<evidence type="ECO:0000256" key="7">
    <source>
        <dbReference type="ARBA" id="ARBA00022842"/>
    </source>
</evidence>
<dbReference type="Gene3D" id="1.10.3090.10">
    <property type="entry name" value="cca-adding enzyme, domain 2"/>
    <property type="match status" value="1"/>
</dbReference>